<feature type="transmembrane region" description="Helical" evidence="16">
    <location>
        <begin position="351"/>
        <end position="373"/>
    </location>
</feature>
<dbReference type="InterPro" id="IPR010227">
    <property type="entry name" value="NADH_Q_OxRdtase_chainM/4"/>
</dbReference>
<dbReference type="GO" id="GO:0015990">
    <property type="term" value="P:electron transport coupled proton transport"/>
    <property type="evidence" value="ECO:0007669"/>
    <property type="project" value="TreeGrafter"/>
</dbReference>
<keyword evidence="8" id="KW-1278">Translocase</keyword>
<feature type="domain" description="NADH:quinone oxidoreductase/Mrp antiporter transmembrane" evidence="17">
    <location>
        <begin position="112"/>
        <end position="403"/>
    </location>
</feature>
<protein>
    <recommendedName>
        <fullName evidence="4 16">NADH-ubiquinone oxidoreductase chain 4</fullName>
        <ecNumber evidence="3 16">7.1.1.2</ecNumber>
    </recommendedName>
</protein>
<feature type="transmembrane region" description="Helical" evidence="16">
    <location>
        <begin position="223"/>
        <end position="244"/>
    </location>
</feature>
<feature type="transmembrane region" description="Helical" evidence="16">
    <location>
        <begin position="309"/>
        <end position="330"/>
    </location>
</feature>
<dbReference type="EC" id="7.1.1.2" evidence="3 16"/>
<dbReference type="GO" id="GO:0048039">
    <property type="term" value="F:ubiquinone binding"/>
    <property type="evidence" value="ECO:0007669"/>
    <property type="project" value="TreeGrafter"/>
</dbReference>
<dbReference type="GO" id="GO:0008137">
    <property type="term" value="F:NADH dehydrogenase (ubiquinone) activity"/>
    <property type="evidence" value="ECO:0007669"/>
    <property type="project" value="UniProtKB-UniRule"/>
</dbReference>
<evidence type="ECO:0000256" key="11">
    <source>
        <dbReference type="ARBA" id="ARBA00023027"/>
    </source>
</evidence>
<dbReference type="Pfam" id="PF01059">
    <property type="entry name" value="Oxidored_q5_N"/>
    <property type="match status" value="1"/>
</dbReference>
<dbReference type="GO" id="GO:0031966">
    <property type="term" value="C:mitochondrial membrane"/>
    <property type="evidence" value="ECO:0007669"/>
    <property type="project" value="UniProtKB-SubCell"/>
</dbReference>
<evidence type="ECO:0000256" key="3">
    <source>
        <dbReference type="ARBA" id="ARBA00012944"/>
    </source>
</evidence>
<reference evidence="19" key="2">
    <citation type="submission" date="2015-10" db="EMBL/GenBank/DDBJ databases">
        <authorList>
            <person name="Gilbert D.G."/>
        </authorList>
    </citation>
    <scope>NUCLEOTIDE SEQUENCE</scope>
</reference>
<evidence type="ECO:0000256" key="15">
    <source>
        <dbReference type="ARBA" id="ARBA00049551"/>
    </source>
</evidence>
<feature type="transmembrane region" description="Helical" evidence="16">
    <location>
        <begin position="94"/>
        <end position="110"/>
    </location>
</feature>
<evidence type="ECO:0000256" key="14">
    <source>
        <dbReference type="ARBA" id="ARBA00023136"/>
    </source>
</evidence>
<evidence type="ECO:0000256" key="2">
    <source>
        <dbReference type="ARBA" id="ARBA00009025"/>
    </source>
</evidence>
<feature type="domain" description="NADH:ubiquinone oxidoreductase chain 4 N-terminal" evidence="18">
    <location>
        <begin position="1"/>
        <end position="109"/>
    </location>
</feature>
<accession>A0A120HGB4</accession>
<name>A0A120HGB4_9META</name>
<evidence type="ECO:0000259" key="17">
    <source>
        <dbReference type="Pfam" id="PF00361"/>
    </source>
</evidence>
<comment type="function">
    <text evidence="16">Core subunit of the mitochondrial membrane respiratory chain NADH dehydrogenase (Complex I) which catalyzes electron transfer from NADH through the respiratory chain, using ubiquinone as an electron acceptor. Essential for the catalytic activity and assembly of complex I.</text>
</comment>
<evidence type="ECO:0000256" key="12">
    <source>
        <dbReference type="ARBA" id="ARBA00023075"/>
    </source>
</evidence>
<comment type="similarity">
    <text evidence="2 16">Belongs to the complex I subunit 4 family.</text>
</comment>
<geneLocation type="mitochondrion" evidence="19"/>
<evidence type="ECO:0000256" key="6">
    <source>
        <dbReference type="ARBA" id="ARBA00022660"/>
    </source>
</evidence>
<feature type="transmembrane region" description="Helical" evidence="16">
    <location>
        <begin position="145"/>
        <end position="167"/>
    </location>
</feature>
<feature type="transmembrane region" description="Helical" evidence="16">
    <location>
        <begin position="393"/>
        <end position="413"/>
    </location>
</feature>
<keyword evidence="14 16" id="KW-0472">Membrane</keyword>
<keyword evidence="11 16" id="KW-0520">NAD</keyword>
<dbReference type="InterPro" id="IPR003918">
    <property type="entry name" value="NADH_UbQ_OxRdtase"/>
</dbReference>
<feature type="transmembrane region" description="Helical" evidence="16">
    <location>
        <begin position="63"/>
        <end position="82"/>
    </location>
</feature>
<evidence type="ECO:0000256" key="8">
    <source>
        <dbReference type="ARBA" id="ARBA00022967"/>
    </source>
</evidence>
<dbReference type="PANTHER" id="PTHR43507:SF20">
    <property type="entry name" value="NADH-UBIQUINONE OXIDOREDUCTASE CHAIN 4"/>
    <property type="match status" value="1"/>
</dbReference>
<proteinExistence type="inferred from homology"/>
<feature type="transmembrane region" description="Helical" evidence="16">
    <location>
        <begin position="284"/>
        <end position="303"/>
    </location>
</feature>
<keyword evidence="5 16" id="KW-0813">Transport</keyword>
<keyword evidence="7 16" id="KW-0812">Transmembrane</keyword>
<evidence type="ECO:0000259" key="18">
    <source>
        <dbReference type="Pfam" id="PF01059"/>
    </source>
</evidence>
<evidence type="ECO:0000256" key="13">
    <source>
        <dbReference type="ARBA" id="ARBA00023128"/>
    </source>
</evidence>
<dbReference type="NCBIfam" id="TIGR01972">
    <property type="entry name" value="NDH_I_M"/>
    <property type="match status" value="1"/>
</dbReference>
<dbReference type="InterPro" id="IPR000260">
    <property type="entry name" value="NADH4_N"/>
</dbReference>
<dbReference type="InterPro" id="IPR001750">
    <property type="entry name" value="ND/Mrp_TM"/>
</dbReference>
<evidence type="ECO:0000256" key="4">
    <source>
        <dbReference type="ARBA" id="ARBA00021006"/>
    </source>
</evidence>
<keyword evidence="12 16" id="KW-0830">Ubiquinone</keyword>
<dbReference type="GO" id="GO:0003954">
    <property type="term" value="F:NADH dehydrogenase activity"/>
    <property type="evidence" value="ECO:0007669"/>
    <property type="project" value="TreeGrafter"/>
</dbReference>
<reference evidence="19" key="1">
    <citation type="journal article" date="2015" name="Mitochondrial DNA">
        <title>Complete mitochondrial genome of Tlacuatzin canescens (Grayish Mouse Opossum).</title>
        <authorList>
            <person name="Pang X."/>
        </authorList>
    </citation>
    <scope>NUCLEOTIDE SEQUENCE</scope>
</reference>
<evidence type="ECO:0000256" key="5">
    <source>
        <dbReference type="ARBA" id="ARBA00022448"/>
    </source>
</evidence>
<dbReference type="GeneID" id="26891689"/>
<evidence type="ECO:0000256" key="10">
    <source>
        <dbReference type="ARBA" id="ARBA00022989"/>
    </source>
</evidence>
<feature type="transmembrane region" description="Helical" evidence="16">
    <location>
        <begin position="21"/>
        <end position="43"/>
    </location>
</feature>
<feature type="transmembrane region" description="Helical" evidence="16">
    <location>
        <begin position="434"/>
        <end position="455"/>
    </location>
</feature>
<evidence type="ECO:0000256" key="9">
    <source>
        <dbReference type="ARBA" id="ARBA00022982"/>
    </source>
</evidence>
<evidence type="ECO:0000313" key="19">
    <source>
        <dbReference type="EMBL" id="AMA34307.1"/>
    </source>
</evidence>
<keyword evidence="9 16" id="KW-0249">Electron transport</keyword>
<comment type="subcellular location">
    <subcellularLocation>
        <location evidence="1 16">Mitochondrion membrane</location>
        <topology evidence="1 16">Multi-pass membrane protein</topology>
    </subcellularLocation>
</comment>
<dbReference type="AlphaFoldDB" id="A0A120HGB4"/>
<dbReference type="CTD" id="4538"/>
<feature type="transmembrane region" description="Helical" evidence="16">
    <location>
        <begin position="116"/>
        <end position="133"/>
    </location>
</feature>
<dbReference type="PRINTS" id="PR01437">
    <property type="entry name" value="NUOXDRDTASE4"/>
</dbReference>
<dbReference type="RefSeq" id="YP_009232531.1">
    <property type="nucleotide sequence ID" value="NC_029381.1"/>
</dbReference>
<dbReference type="EMBL" id="KT943517">
    <property type="protein sequence ID" value="AMA34307.1"/>
    <property type="molecule type" value="Genomic_DNA"/>
</dbReference>
<dbReference type="Pfam" id="PF00361">
    <property type="entry name" value="Proton_antipo_M"/>
    <property type="match status" value="1"/>
</dbReference>
<gene>
    <name evidence="19" type="primary">ND4</name>
</gene>
<feature type="transmembrane region" description="Helical" evidence="16">
    <location>
        <begin position="194"/>
        <end position="216"/>
    </location>
</feature>
<organism evidence="19">
    <name type="scientific">Tlacuatzin canescens</name>
    <dbReference type="NCBI Taxonomy" id="225728"/>
    <lineage>
        <taxon>Eukaryota</taxon>
        <taxon>Metazoa</taxon>
        <taxon>Chordata</taxon>
        <taxon>Craniata</taxon>
        <taxon>Vertebrata</taxon>
        <taxon>Euteleostomi</taxon>
        <taxon>Mammalia</taxon>
        <taxon>Metatheria</taxon>
        <taxon>Didelphimorphia</taxon>
        <taxon>Didelphidae</taxon>
        <taxon>Tlacuatzin</taxon>
    </lineage>
</organism>
<evidence type="ECO:0000256" key="16">
    <source>
        <dbReference type="RuleBase" id="RU003297"/>
    </source>
</evidence>
<sequence>MLKILMPTLMLIPLTWYSKKTLMWINTTAYSLLISIISLSMLYNCMDLSYNFNNSFSLDPLSSPLLVLSCWLLPLMIIASQNHLKNESIERKKMYLTMLIVLQLSLIMAFTSSELIMFYILFETTLIPTLIIITRWGNQNERLNAGLYFLFYTLAGSLPLLVALLNIHNNLGSLHMLTNLMLTKPLNPSMSNTMLWFACMTAFMVKMPLYGLHLWLPKAHVEAPIAGSMVLAAILLKLGGYGIMRITIYTEPITTYLFYPFIILSMWGMIMTSSICLRQTDLKSLIAYSSVSHMGLVIIAALMQSTISFMGATVLMIAHGLTSSLLFCLANTNYERIHSRTMILARGLQMILPLMCTWWLLASLANLALPPSINLLGELMVIVCSFSWSNLSIILLGINTVITAMYSLYMLITSQRGKFTHHLTQMYPSVTREHMLMTLHIIPLIMLSINPKFILGLSY</sequence>
<keyword evidence="13 16" id="KW-0496">Mitochondrion</keyword>
<dbReference type="GO" id="GO:0042773">
    <property type="term" value="P:ATP synthesis coupled electron transport"/>
    <property type="evidence" value="ECO:0007669"/>
    <property type="project" value="InterPro"/>
</dbReference>
<evidence type="ECO:0000256" key="7">
    <source>
        <dbReference type="ARBA" id="ARBA00022692"/>
    </source>
</evidence>
<dbReference type="PANTHER" id="PTHR43507">
    <property type="entry name" value="NADH-UBIQUINONE OXIDOREDUCTASE CHAIN 4"/>
    <property type="match status" value="1"/>
</dbReference>
<keyword evidence="10 16" id="KW-1133">Transmembrane helix</keyword>
<feature type="transmembrane region" description="Helical" evidence="16">
    <location>
        <begin position="256"/>
        <end position="277"/>
    </location>
</feature>
<keyword evidence="6 16" id="KW-0679">Respiratory chain</keyword>
<comment type="catalytic activity">
    <reaction evidence="15 16">
        <text>a ubiquinone + NADH + 5 H(+)(in) = a ubiquinol + NAD(+) + 4 H(+)(out)</text>
        <dbReference type="Rhea" id="RHEA:29091"/>
        <dbReference type="Rhea" id="RHEA-COMP:9565"/>
        <dbReference type="Rhea" id="RHEA-COMP:9566"/>
        <dbReference type="ChEBI" id="CHEBI:15378"/>
        <dbReference type="ChEBI" id="CHEBI:16389"/>
        <dbReference type="ChEBI" id="CHEBI:17976"/>
        <dbReference type="ChEBI" id="CHEBI:57540"/>
        <dbReference type="ChEBI" id="CHEBI:57945"/>
        <dbReference type="EC" id="7.1.1.2"/>
    </reaction>
</comment>
<evidence type="ECO:0000256" key="1">
    <source>
        <dbReference type="ARBA" id="ARBA00004225"/>
    </source>
</evidence>